<evidence type="ECO:0000256" key="1">
    <source>
        <dbReference type="SAM" id="MobiDB-lite"/>
    </source>
</evidence>
<name>K0R833_THAOC</name>
<dbReference type="AlphaFoldDB" id="K0R833"/>
<keyword evidence="3" id="KW-1185">Reference proteome</keyword>
<sequence length="271" mass="30976">FRTFEKESNDDEDEEVKAFLLRAFGPDVSEMEFRFNGKSVREFKPIFLHLLIGRQMTAMLSSMLSAVHRVSTPVIMMSMRNADLLAPRTDGMGFYDPRPGRGLSPTFGNTSHPAYFICLGMCSGEQIESFDGAASLVCAEFSRRAVEVDANINGTLETRTIQAESSRVFSNWVADYKAKKKKGVSAETLEKEAEARELREEARRLEAYVRELNNKAKELEKELKRRLRELNGNVARKKTKARQTKRQEERVAAEERRDEISCNLLTMFRSK</sequence>
<proteinExistence type="predicted"/>
<comment type="caution">
    <text evidence="2">The sequence shown here is derived from an EMBL/GenBank/DDBJ whole genome shotgun (WGS) entry which is preliminary data.</text>
</comment>
<accession>K0R833</accession>
<organism evidence="2 3">
    <name type="scientific">Thalassiosira oceanica</name>
    <name type="common">Marine diatom</name>
    <dbReference type="NCBI Taxonomy" id="159749"/>
    <lineage>
        <taxon>Eukaryota</taxon>
        <taxon>Sar</taxon>
        <taxon>Stramenopiles</taxon>
        <taxon>Ochrophyta</taxon>
        <taxon>Bacillariophyta</taxon>
        <taxon>Coscinodiscophyceae</taxon>
        <taxon>Thalassiosirophycidae</taxon>
        <taxon>Thalassiosirales</taxon>
        <taxon>Thalassiosiraceae</taxon>
        <taxon>Thalassiosira</taxon>
    </lineage>
</organism>
<protein>
    <submittedName>
        <fullName evidence="2">Uncharacterized protein</fullName>
    </submittedName>
</protein>
<dbReference type="Proteomes" id="UP000266841">
    <property type="component" value="Unassembled WGS sequence"/>
</dbReference>
<feature type="region of interest" description="Disordered" evidence="1">
    <location>
        <begin position="233"/>
        <end position="252"/>
    </location>
</feature>
<feature type="compositionally biased region" description="Basic residues" evidence="1">
    <location>
        <begin position="235"/>
        <end position="244"/>
    </location>
</feature>
<evidence type="ECO:0000313" key="2">
    <source>
        <dbReference type="EMBL" id="EJK48229.1"/>
    </source>
</evidence>
<dbReference type="EMBL" id="AGNL01046118">
    <property type="protein sequence ID" value="EJK48229.1"/>
    <property type="molecule type" value="Genomic_DNA"/>
</dbReference>
<gene>
    <name evidence="2" type="ORF">THAOC_32992</name>
</gene>
<feature type="non-terminal residue" evidence="2">
    <location>
        <position position="1"/>
    </location>
</feature>
<evidence type="ECO:0000313" key="3">
    <source>
        <dbReference type="Proteomes" id="UP000266841"/>
    </source>
</evidence>
<reference evidence="2 3" key="1">
    <citation type="journal article" date="2012" name="Genome Biol.">
        <title>Genome and low-iron response of an oceanic diatom adapted to chronic iron limitation.</title>
        <authorList>
            <person name="Lommer M."/>
            <person name="Specht M."/>
            <person name="Roy A.S."/>
            <person name="Kraemer L."/>
            <person name="Andreson R."/>
            <person name="Gutowska M.A."/>
            <person name="Wolf J."/>
            <person name="Bergner S.V."/>
            <person name="Schilhabel M.B."/>
            <person name="Klostermeier U.C."/>
            <person name="Beiko R.G."/>
            <person name="Rosenstiel P."/>
            <person name="Hippler M."/>
            <person name="Laroche J."/>
        </authorList>
    </citation>
    <scope>NUCLEOTIDE SEQUENCE [LARGE SCALE GENOMIC DNA]</scope>
    <source>
        <strain evidence="2 3">CCMP1005</strain>
    </source>
</reference>